<dbReference type="SUPFAM" id="SSF53335">
    <property type="entry name" value="S-adenosyl-L-methionine-dependent methyltransferases"/>
    <property type="match status" value="1"/>
</dbReference>
<name>A0A0G4EEW7_VITBC</name>
<dbReference type="AlphaFoldDB" id="A0A0G4EEW7"/>
<dbReference type="VEuPathDB" id="CryptoDB:Vbra_7287"/>
<protein>
    <recommendedName>
        <fullName evidence="2">Methyltransferase FkbM domain-containing protein</fullName>
    </recommendedName>
</protein>
<sequence>MLLISLLFLSLFYAGAESSAVNSTTAGQCSTDGALECSLADGHLHHRIGQQLDPQRLFNESTHDENQNGFAFKHDAASYLLTRGKHGSFVVFPLDFFVSASLIVHGVWEETLLMSVEKLLQPGCWVADVGANIGSLTVPMARRVAPHGRVVAFEPFRRIFQVLAANVVLNGLGSVVRTVNAAVGNAKELMTIPTYDYDHIGNFGASTVDTDRPSDWIGTAGKATEAVWRVRLDDMEWPRLDVIKIDVERMGMQVLQGAMQTTARHLPVLMVEADLSSPQTVPAFLDSAAGKGTYSCFFGCTRPQVGVLRNEDFTFIPPDCSILTCVPPHVKVTG</sequence>
<dbReference type="NCBIfam" id="TIGR01444">
    <property type="entry name" value="fkbM_fam"/>
    <property type="match status" value="1"/>
</dbReference>
<evidence type="ECO:0000313" key="4">
    <source>
        <dbReference type="Proteomes" id="UP000041254"/>
    </source>
</evidence>
<proteinExistence type="predicted"/>
<dbReference type="PhylomeDB" id="A0A0G4EEW7"/>
<gene>
    <name evidence="3" type="ORF">Vbra_7287</name>
</gene>
<dbReference type="InterPro" id="IPR029063">
    <property type="entry name" value="SAM-dependent_MTases_sf"/>
</dbReference>
<dbReference type="InterPro" id="IPR052514">
    <property type="entry name" value="SAM-dependent_MTase"/>
</dbReference>
<feature type="domain" description="Methyltransferase FkbM" evidence="2">
    <location>
        <begin position="128"/>
        <end position="277"/>
    </location>
</feature>
<dbReference type="OrthoDB" id="5835829at2759"/>
<dbReference type="InterPro" id="IPR006342">
    <property type="entry name" value="FkbM_mtfrase"/>
</dbReference>
<dbReference type="Gene3D" id="3.40.50.150">
    <property type="entry name" value="Vaccinia Virus protein VP39"/>
    <property type="match status" value="1"/>
</dbReference>
<dbReference type="Pfam" id="PF05050">
    <property type="entry name" value="Methyltransf_21"/>
    <property type="match status" value="1"/>
</dbReference>
<dbReference type="InParanoid" id="A0A0G4EEW7"/>
<organism evidence="3 4">
    <name type="scientific">Vitrella brassicaformis (strain CCMP3155)</name>
    <dbReference type="NCBI Taxonomy" id="1169540"/>
    <lineage>
        <taxon>Eukaryota</taxon>
        <taxon>Sar</taxon>
        <taxon>Alveolata</taxon>
        <taxon>Colpodellida</taxon>
        <taxon>Vitrellaceae</taxon>
        <taxon>Vitrella</taxon>
    </lineage>
</organism>
<accession>A0A0G4EEW7</accession>
<dbReference type="EMBL" id="CDMY01000221">
    <property type="protein sequence ID" value="CEL94561.1"/>
    <property type="molecule type" value="Genomic_DNA"/>
</dbReference>
<dbReference type="PANTHER" id="PTHR34203:SF13">
    <property type="entry name" value="EXPRESSED PROTEIN"/>
    <property type="match status" value="1"/>
</dbReference>
<evidence type="ECO:0000313" key="3">
    <source>
        <dbReference type="EMBL" id="CEL94561.1"/>
    </source>
</evidence>
<evidence type="ECO:0000256" key="1">
    <source>
        <dbReference type="SAM" id="SignalP"/>
    </source>
</evidence>
<keyword evidence="1" id="KW-0732">Signal</keyword>
<dbReference type="Proteomes" id="UP000041254">
    <property type="component" value="Unassembled WGS sequence"/>
</dbReference>
<feature type="signal peptide" evidence="1">
    <location>
        <begin position="1"/>
        <end position="18"/>
    </location>
</feature>
<evidence type="ECO:0000259" key="2">
    <source>
        <dbReference type="Pfam" id="PF05050"/>
    </source>
</evidence>
<keyword evidence="4" id="KW-1185">Reference proteome</keyword>
<feature type="chain" id="PRO_5005187023" description="Methyltransferase FkbM domain-containing protein" evidence="1">
    <location>
        <begin position="19"/>
        <end position="334"/>
    </location>
</feature>
<reference evidence="3 4" key="1">
    <citation type="submission" date="2014-11" db="EMBL/GenBank/DDBJ databases">
        <authorList>
            <person name="Zhu J."/>
            <person name="Qi W."/>
            <person name="Song R."/>
        </authorList>
    </citation>
    <scope>NUCLEOTIDE SEQUENCE [LARGE SCALE GENOMIC DNA]</scope>
</reference>
<dbReference type="PANTHER" id="PTHR34203">
    <property type="entry name" value="METHYLTRANSFERASE, FKBM FAMILY PROTEIN"/>
    <property type="match status" value="1"/>
</dbReference>